<dbReference type="InterPro" id="IPR015424">
    <property type="entry name" value="PyrdxlP-dep_Trfase"/>
</dbReference>
<dbReference type="SUPFAM" id="SSF55729">
    <property type="entry name" value="Acyl-CoA N-acyltransferases (Nat)"/>
    <property type="match status" value="1"/>
</dbReference>
<protein>
    <submittedName>
        <fullName evidence="7">Succinylornithine transaminase</fullName>
        <ecNumber evidence="7">2.6.1.81</ecNumber>
    </submittedName>
</protein>
<dbReference type="EC" id="2.6.1.81" evidence="7"/>
<dbReference type="PANTHER" id="PTHR30420">
    <property type="entry name" value="N-SUCCINYLARGININE DIHYDROLASE"/>
    <property type="match status" value="1"/>
</dbReference>
<comment type="caution">
    <text evidence="7">The sequence shown here is derived from an EMBL/GenBank/DDBJ whole genome shotgun (WGS) entry which is preliminary data.</text>
</comment>
<evidence type="ECO:0000256" key="3">
    <source>
        <dbReference type="ARBA" id="ARBA00022898"/>
    </source>
</evidence>
<feature type="compositionally biased region" description="Polar residues" evidence="6">
    <location>
        <begin position="389"/>
        <end position="406"/>
    </location>
</feature>
<gene>
    <name evidence="7" type="primary">astC_1</name>
    <name evidence="7" type="ORF">NCTC11694_00997</name>
</gene>
<dbReference type="InterPro" id="IPR015422">
    <property type="entry name" value="PyrdxlP-dep_Trfase_small"/>
</dbReference>
<accession>A0A7H4LUM6</accession>
<dbReference type="InterPro" id="IPR007041">
    <property type="entry name" value="Arg_succinylTrfase_AstA/AruG"/>
</dbReference>
<evidence type="ECO:0000256" key="1">
    <source>
        <dbReference type="ARBA" id="ARBA00022503"/>
    </source>
</evidence>
<dbReference type="GO" id="GO:0030170">
    <property type="term" value="F:pyridoxal phosphate binding"/>
    <property type="evidence" value="ECO:0007669"/>
    <property type="project" value="InterPro"/>
</dbReference>
<keyword evidence="3 5" id="KW-0663">Pyridoxal phosphate</keyword>
<dbReference type="Proteomes" id="UP000255050">
    <property type="component" value="Unassembled WGS sequence"/>
</dbReference>
<dbReference type="GO" id="GO:0043825">
    <property type="term" value="F:succinylornithine transaminase activity"/>
    <property type="evidence" value="ECO:0007669"/>
    <property type="project" value="UniProtKB-EC"/>
</dbReference>
<reference evidence="7 8" key="1">
    <citation type="submission" date="2018-06" db="EMBL/GenBank/DDBJ databases">
        <authorList>
            <consortium name="Pathogen Informatics"/>
            <person name="Doyle S."/>
        </authorList>
    </citation>
    <scope>NUCLEOTIDE SEQUENCE [LARGE SCALE GENOMIC DNA]</scope>
    <source>
        <strain evidence="7 8">NCTC11694</strain>
    </source>
</reference>
<proteinExistence type="inferred from homology"/>
<dbReference type="InterPro" id="IPR005814">
    <property type="entry name" value="Aminotrans_3"/>
</dbReference>
<name>A0A7H4LUM6_9ENTR</name>
<dbReference type="PANTHER" id="PTHR30420:SF1">
    <property type="entry name" value="ARGININE N-SUCCINYLTRANSFERASE"/>
    <property type="match status" value="1"/>
</dbReference>
<comment type="similarity">
    <text evidence="5">Belongs to the class-III pyridoxal-phosphate-dependent aminotransferase family.</text>
</comment>
<keyword evidence="1" id="KW-0056">Arginine metabolism</keyword>
<organism evidence="7 8">
    <name type="scientific">Klebsiella michiganensis</name>
    <dbReference type="NCBI Taxonomy" id="1134687"/>
    <lineage>
        <taxon>Bacteria</taxon>
        <taxon>Pseudomonadati</taxon>
        <taxon>Pseudomonadota</taxon>
        <taxon>Gammaproteobacteria</taxon>
        <taxon>Enterobacterales</taxon>
        <taxon>Enterobacteriaceae</taxon>
        <taxon>Klebsiella/Raoultella group</taxon>
        <taxon>Klebsiella</taxon>
    </lineage>
</organism>
<dbReference type="GO" id="GO:0006527">
    <property type="term" value="P:L-arginine catabolic process"/>
    <property type="evidence" value="ECO:0007669"/>
    <property type="project" value="InterPro"/>
</dbReference>
<dbReference type="EMBL" id="UGJR01000002">
    <property type="protein sequence ID" value="STR39852.1"/>
    <property type="molecule type" value="Genomic_DNA"/>
</dbReference>
<keyword evidence="7" id="KW-0032">Aminotransferase</keyword>
<dbReference type="AlphaFoldDB" id="A0A7H4LUM6"/>
<evidence type="ECO:0000313" key="8">
    <source>
        <dbReference type="Proteomes" id="UP000255050"/>
    </source>
</evidence>
<evidence type="ECO:0000313" key="7">
    <source>
        <dbReference type="EMBL" id="STR39852.1"/>
    </source>
</evidence>
<dbReference type="Pfam" id="PF04958">
    <property type="entry name" value="AstA"/>
    <property type="match status" value="1"/>
</dbReference>
<dbReference type="Pfam" id="PF00202">
    <property type="entry name" value="Aminotran_3"/>
    <property type="match status" value="2"/>
</dbReference>
<evidence type="ECO:0000256" key="5">
    <source>
        <dbReference type="RuleBase" id="RU003560"/>
    </source>
</evidence>
<sequence>MQGEGGVVPADADFLRGLRELCDAHNALLIFDEVQTGVGRTGGAVRLYALRRDAGRAFHRESAGRRFPDRRAAGIGALRQRDDRRHPRHDLRRQPAGLRGGGEKCFAIVNTREVLSGVKQRHQWFCERLNAINARYGLFKEIRGLGLLIGCVLKDEYAGKAKTISNEAAEEGLMMLIAGANVVRFAPALIISEEEINAGLDRFELACKRFLAGSHHDGDPSCRKRRSAGLMTLAGETGGGLTSLPADEATLAARIERSQMTWRGELPKSEQGYVFVLEDCASGAVAGICAIEVAVGLNDPWYNYRVGTQVHASKELNVYNALPTLFLSNDHTGSSELCTLFLDPKWRKEGNGYLLSKSRFCLWPPFANVSTIRSWRKCAASLTNTATRRSGRVSGNASSRWSSPAPTTCAAPDRRRLSPR</sequence>
<feature type="region of interest" description="Disordered" evidence="6">
    <location>
        <begin position="76"/>
        <end position="97"/>
    </location>
</feature>
<dbReference type="Gene3D" id="3.90.1150.10">
    <property type="entry name" value="Aspartate Aminotransferase, domain 1"/>
    <property type="match status" value="1"/>
</dbReference>
<evidence type="ECO:0000256" key="2">
    <source>
        <dbReference type="ARBA" id="ARBA00022679"/>
    </source>
</evidence>
<evidence type="ECO:0000256" key="4">
    <source>
        <dbReference type="ARBA" id="ARBA00023315"/>
    </source>
</evidence>
<dbReference type="InterPro" id="IPR015421">
    <property type="entry name" value="PyrdxlP-dep_Trfase_major"/>
</dbReference>
<keyword evidence="2 7" id="KW-0808">Transferase</keyword>
<dbReference type="SUPFAM" id="SSF53383">
    <property type="entry name" value="PLP-dependent transferases"/>
    <property type="match status" value="1"/>
</dbReference>
<feature type="region of interest" description="Disordered" evidence="6">
    <location>
        <begin position="389"/>
        <end position="420"/>
    </location>
</feature>
<dbReference type="Gene3D" id="3.40.640.10">
    <property type="entry name" value="Type I PLP-dependent aspartate aminotransferase-like (Major domain)"/>
    <property type="match status" value="1"/>
</dbReference>
<dbReference type="InterPro" id="IPR016181">
    <property type="entry name" value="Acyl_CoA_acyltransferase"/>
</dbReference>
<dbReference type="GO" id="GO:0008791">
    <property type="term" value="F:arginine N-succinyltransferase activity"/>
    <property type="evidence" value="ECO:0007669"/>
    <property type="project" value="InterPro"/>
</dbReference>
<evidence type="ECO:0000256" key="6">
    <source>
        <dbReference type="SAM" id="MobiDB-lite"/>
    </source>
</evidence>
<keyword evidence="4" id="KW-0012">Acyltransferase</keyword>